<protein>
    <submittedName>
        <fullName evidence="1">Uncharacterized protein</fullName>
    </submittedName>
</protein>
<dbReference type="Proteomes" id="UP000186469">
    <property type="component" value="Unassembled WGS sequence"/>
</dbReference>
<dbReference type="EMBL" id="FRDI01000006">
    <property type="protein sequence ID" value="SHN65437.1"/>
    <property type="molecule type" value="Genomic_DNA"/>
</dbReference>
<organism evidence="1 2">
    <name type="scientific">Desulfovibrio litoralis DSM 11393</name>
    <dbReference type="NCBI Taxonomy" id="1121455"/>
    <lineage>
        <taxon>Bacteria</taxon>
        <taxon>Pseudomonadati</taxon>
        <taxon>Thermodesulfobacteriota</taxon>
        <taxon>Desulfovibrionia</taxon>
        <taxon>Desulfovibrionales</taxon>
        <taxon>Desulfovibrionaceae</taxon>
        <taxon>Desulfovibrio</taxon>
    </lineage>
</organism>
<dbReference type="InterPro" id="IPR045633">
    <property type="entry name" value="DUF6414"/>
</dbReference>
<evidence type="ECO:0000313" key="1">
    <source>
        <dbReference type="EMBL" id="SHN65437.1"/>
    </source>
</evidence>
<dbReference type="Pfam" id="PF19952">
    <property type="entry name" value="DUF6414"/>
    <property type="match status" value="1"/>
</dbReference>
<keyword evidence="2" id="KW-1185">Reference proteome</keyword>
<dbReference type="AlphaFoldDB" id="A0A1M7T434"/>
<accession>A0A1M7T434</accession>
<dbReference type="OrthoDB" id="7015774at2"/>
<evidence type="ECO:0000313" key="2">
    <source>
        <dbReference type="Proteomes" id="UP000186469"/>
    </source>
</evidence>
<reference evidence="1 2" key="1">
    <citation type="submission" date="2016-12" db="EMBL/GenBank/DDBJ databases">
        <authorList>
            <person name="Song W.-J."/>
            <person name="Kurnit D.M."/>
        </authorList>
    </citation>
    <scope>NUCLEOTIDE SEQUENCE [LARGE SCALE GENOMIC DNA]</scope>
    <source>
        <strain evidence="1 2">DSM 11393</strain>
    </source>
</reference>
<sequence>MSTFLEPVYLNETMMLNCAAYLFRGITTSIEVSSETSSAKKGELSLGMKFLTELLNISGGLEATSQSLQQEKLAKSYTTGGLHMSVIDELRSKNELVPFESMDKMTTSKNYIEIEAILKPLDFYSIIETLKTSTPLIVKVLHDFGYKLKPDFFNKQIKSELVQYDNLISKILDSVEKDYLKSSLLEMIMVDPNTNAQLGVVDIDVKGKDPLEVKAKLTDGKFYVIGKITRTINQGENIELLRRSFISTVIRMLSKLLSSNNNALLQFHTMIEIAKPYIEKICQLSIPGPAVRIMAMSVCI</sequence>
<proteinExistence type="predicted"/>
<name>A0A1M7T434_9BACT</name>
<gene>
    <name evidence="1" type="ORF">SAMN02745728_01527</name>
</gene>
<dbReference type="RefSeq" id="WP_072697212.1">
    <property type="nucleotide sequence ID" value="NZ_FRDI01000006.1"/>
</dbReference>